<dbReference type="AlphaFoldDB" id="A0A3B1E943"/>
<keyword evidence="6" id="KW-0547">Nucleotide-binding</keyword>
<evidence type="ECO:0000256" key="4">
    <source>
        <dbReference type="ARBA" id="ARBA00022556"/>
    </source>
</evidence>
<feature type="transmembrane region" description="Helical" evidence="10">
    <location>
        <begin position="20"/>
        <end position="42"/>
    </location>
</feature>
<sequence length="313" mass="35855">MIGYKSIYIWVEQYLFFPNIFQKLISILLLPITILFCIITVYKRATAKPFDFKIPIISVGNLIVGGSGKTPVTIAIAKNKKDIAIILRGYGRKSKGLKVVSNHGNILVDTQISGDEAMLLATSLTNATIIVSNNREEGILKAKQLDSKIIILDDAFHKYNIKKFDILIRPKIEPTNIFCLPSGGYRETKIMYSFASLVLQDGIDFTRIVTFNKNNQIVKELPKRLILLTAISKPKRLLEFLHEDTIIVSYPDHYYFKQDDLEQVKTKYPNYSIITTQKDEVKLRQFDIKNLYIMNLDINITQENINRIDNFIG</sequence>
<dbReference type="GO" id="GO:0005524">
    <property type="term" value="F:ATP binding"/>
    <property type="evidence" value="ECO:0007669"/>
    <property type="project" value="UniProtKB-KW"/>
</dbReference>
<gene>
    <name evidence="11" type="ORF">MNB_ARC-1_1083</name>
</gene>
<keyword evidence="10" id="KW-0812">Transmembrane</keyword>
<dbReference type="UniPathway" id="UPA00359">
    <property type="reaction ID" value="UER00482"/>
</dbReference>
<dbReference type="GO" id="GO:0009029">
    <property type="term" value="F:lipid-A 4'-kinase activity"/>
    <property type="evidence" value="ECO:0007669"/>
    <property type="project" value="UniProtKB-EC"/>
</dbReference>
<keyword evidence="10" id="KW-1133">Transmembrane helix</keyword>
<dbReference type="PANTHER" id="PTHR42724">
    <property type="entry name" value="TETRAACYLDISACCHARIDE 4'-KINASE"/>
    <property type="match status" value="1"/>
</dbReference>
<dbReference type="NCBIfam" id="TIGR00682">
    <property type="entry name" value="lpxK"/>
    <property type="match status" value="1"/>
</dbReference>
<evidence type="ECO:0000256" key="8">
    <source>
        <dbReference type="ARBA" id="ARBA00022840"/>
    </source>
</evidence>
<keyword evidence="4" id="KW-0441">Lipid A biosynthesis</keyword>
<protein>
    <recommendedName>
        <fullName evidence="2">tetraacyldisaccharide 4'-kinase</fullName>
        <ecNumber evidence="2">2.7.1.130</ecNumber>
    </recommendedName>
</protein>
<keyword evidence="3" id="KW-0444">Lipid biosynthesis</keyword>
<evidence type="ECO:0000256" key="6">
    <source>
        <dbReference type="ARBA" id="ARBA00022741"/>
    </source>
</evidence>
<evidence type="ECO:0000256" key="3">
    <source>
        <dbReference type="ARBA" id="ARBA00022516"/>
    </source>
</evidence>
<evidence type="ECO:0000256" key="7">
    <source>
        <dbReference type="ARBA" id="ARBA00022777"/>
    </source>
</evidence>
<name>A0A3B1E943_9ZZZZ</name>
<dbReference type="InterPro" id="IPR003758">
    <property type="entry name" value="LpxK"/>
</dbReference>
<proteinExistence type="inferred from homology"/>
<dbReference type="HAMAP" id="MF_00409">
    <property type="entry name" value="LpxK"/>
    <property type="match status" value="1"/>
</dbReference>
<evidence type="ECO:0000256" key="1">
    <source>
        <dbReference type="ARBA" id="ARBA00004870"/>
    </source>
</evidence>
<evidence type="ECO:0000256" key="10">
    <source>
        <dbReference type="SAM" id="Phobius"/>
    </source>
</evidence>
<keyword evidence="10" id="KW-0472">Membrane</keyword>
<organism evidence="11">
    <name type="scientific">hydrothermal vent metagenome</name>
    <dbReference type="NCBI Taxonomy" id="652676"/>
    <lineage>
        <taxon>unclassified sequences</taxon>
        <taxon>metagenomes</taxon>
        <taxon>ecological metagenomes</taxon>
    </lineage>
</organism>
<keyword evidence="9" id="KW-0443">Lipid metabolism</keyword>
<dbReference type="GO" id="GO:0009245">
    <property type="term" value="P:lipid A biosynthetic process"/>
    <property type="evidence" value="ECO:0007669"/>
    <property type="project" value="UniProtKB-KW"/>
</dbReference>
<evidence type="ECO:0000256" key="9">
    <source>
        <dbReference type="ARBA" id="ARBA00023098"/>
    </source>
</evidence>
<accession>A0A3B1E943</accession>
<evidence type="ECO:0000313" key="11">
    <source>
        <dbReference type="EMBL" id="VAY86860.1"/>
    </source>
</evidence>
<keyword evidence="8" id="KW-0067">ATP-binding</keyword>
<comment type="pathway">
    <text evidence="1">Glycolipid biosynthesis; lipid IV(A) biosynthesis; lipid IV(A) from (3R)-3-hydroxytetradecanoyl-[acyl-carrier-protein] and UDP-N-acetyl-alpha-D-glucosamine: step 6/6.</text>
</comment>
<reference evidence="11" key="1">
    <citation type="submission" date="2018-10" db="EMBL/GenBank/DDBJ databases">
        <authorList>
            <person name="Aoki K."/>
        </authorList>
    </citation>
    <scope>NUCLEOTIDE SEQUENCE</scope>
</reference>
<evidence type="ECO:0000256" key="5">
    <source>
        <dbReference type="ARBA" id="ARBA00022679"/>
    </source>
</evidence>
<dbReference type="Pfam" id="PF02606">
    <property type="entry name" value="LpxK"/>
    <property type="match status" value="1"/>
</dbReference>
<dbReference type="GO" id="GO:0005886">
    <property type="term" value="C:plasma membrane"/>
    <property type="evidence" value="ECO:0007669"/>
    <property type="project" value="TreeGrafter"/>
</dbReference>
<evidence type="ECO:0000256" key="2">
    <source>
        <dbReference type="ARBA" id="ARBA00012071"/>
    </source>
</evidence>
<dbReference type="EC" id="2.7.1.130" evidence="2"/>
<dbReference type="NCBIfam" id="NF001892">
    <property type="entry name" value="PRK00652.1-5"/>
    <property type="match status" value="1"/>
</dbReference>
<dbReference type="PANTHER" id="PTHR42724:SF1">
    <property type="entry name" value="TETRAACYLDISACCHARIDE 4'-KINASE, MITOCHONDRIAL-RELATED"/>
    <property type="match status" value="1"/>
</dbReference>
<dbReference type="GO" id="GO:0009244">
    <property type="term" value="P:lipopolysaccharide core region biosynthetic process"/>
    <property type="evidence" value="ECO:0007669"/>
    <property type="project" value="TreeGrafter"/>
</dbReference>
<keyword evidence="7 11" id="KW-0418">Kinase</keyword>
<dbReference type="EMBL" id="UOYO01000017">
    <property type="protein sequence ID" value="VAY86860.1"/>
    <property type="molecule type" value="Genomic_DNA"/>
</dbReference>
<keyword evidence="5 11" id="KW-0808">Transferase</keyword>